<dbReference type="EMBL" id="JAFGIX010000040">
    <property type="protein sequence ID" value="MBN1573130.1"/>
    <property type="molecule type" value="Genomic_DNA"/>
</dbReference>
<evidence type="ECO:0000313" key="1">
    <source>
        <dbReference type="EMBL" id="MBN1573130.1"/>
    </source>
</evidence>
<dbReference type="Pfam" id="PF14334">
    <property type="entry name" value="DUF4390"/>
    <property type="match status" value="1"/>
</dbReference>
<reference evidence="1" key="1">
    <citation type="journal article" date="2021" name="Environ. Microbiol.">
        <title>Genomic characterization of three novel Desulfobacterota classes expand the metabolic and phylogenetic diversity of the phylum.</title>
        <authorList>
            <person name="Murphy C.L."/>
            <person name="Biggerstaff J."/>
            <person name="Eichhorn A."/>
            <person name="Ewing E."/>
            <person name="Shahan R."/>
            <person name="Soriano D."/>
            <person name="Stewart S."/>
            <person name="VanMol K."/>
            <person name="Walker R."/>
            <person name="Walters P."/>
            <person name="Elshahed M.S."/>
            <person name="Youssef N.H."/>
        </authorList>
    </citation>
    <scope>NUCLEOTIDE SEQUENCE</scope>
    <source>
        <strain evidence="1">Zod_Metabat.24</strain>
    </source>
</reference>
<reference evidence="1" key="2">
    <citation type="submission" date="2021-01" db="EMBL/GenBank/DDBJ databases">
        <authorList>
            <person name="Hahn C.R."/>
            <person name="Youssef N.H."/>
            <person name="Elshahed M."/>
        </authorList>
    </citation>
    <scope>NUCLEOTIDE SEQUENCE</scope>
    <source>
        <strain evidence="1">Zod_Metabat.24</strain>
    </source>
</reference>
<gene>
    <name evidence="1" type="ORF">JW984_08040</name>
</gene>
<sequence>MKTRLVIFLTSLLLIMPFGSRVLAQKAYITNVIVTPYRGYVYIYFNIEGCFTPEMEEAVKSGITTAFTFHVNLKRHRGGWFDSLVENNTFRHVLKYDSLLDKFTVIKEEDGMRPVVVEDFEEAKLIMARVRNYPIFPLKTLKKGETYRLEIKGELDKVDIPKSLRYVLFFISLWDFETEWYVEEFQYK</sequence>
<dbReference type="Proteomes" id="UP000809273">
    <property type="component" value="Unassembled WGS sequence"/>
</dbReference>
<dbReference type="InterPro" id="IPR025500">
    <property type="entry name" value="DUF4390"/>
</dbReference>
<name>A0A9D8KDL2_9DELT</name>
<organism evidence="1 2">
    <name type="scientific">Candidatus Zymogenus saltonus</name>
    <dbReference type="NCBI Taxonomy" id="2844893"/>
    <lineage>
        <taxon>Bacteria</taxon>
        <taxon>Deltaproteobacteria</taxon>
        <taxon>Candidatus Zymogenia</taxon>
        <taxon>Candidatus Zymogeniales</taxon>
        <taxon>Candidatus Zymogenaceae</taxon>
        <taxon>Candidatus Zymogenus</taxon>
    </lineage>
</organism>
<accession>A0A9D8KDL2</accession>
<proteinExistence type="predicted"/>
<comment type="caution">
    <text evidence="1">The sequence shown here is derived from an EMBL/GenBank/DDBJ whole genome shotgun (WGS) entry which is preliminary data.</text>
</comment>
<evidence type="ECO:0000313" key="2">
    <source>
        <dbReference type="Proteomes" id="UP000809273"/>
    </source>
</evidence>
<protein>
    <submittedName>
        <fullName evidence="1">DUF4390 domain-containing protein</fullName>
    </submittedName>
</protein>
<dbReference type="AlphaFoldDB" id="A0A9D8KDL2"/>